<name>A0A0K2US22_LEPSM</name>
<dbReference type="GO" id="GO:0031012">
    <property type="term" value="C:extracellular matrix"/>
    <property type="evidence" value="ECO:0007669"/>
    <property type="project" value="TreeGrafter"/>
</dbReference>
<feature type="region of interest" description="Disordered" evidence="2">
    <location>
        <begin position="113"/>
        <end position="132"/>
    </location>
</feature>
<reference evidence="3" key="1">
    <citation type="submission" date="2014-05" db="EMBL/GenBank/DDBJ databases">
        <authorList>
            <person name="Chronopoulou M."/>
        </authorList>
    </citation>
    <scope>NUCLEOTIDE SEQUENCE</scope>
    <source>
        <tissue evidence="3">Whole organism</tissue>
    </source>
</reference>
<dbReference type="AlphaFoldDB" id="A0A0K2US22"/>
<evidence type="ECO:0000256" key="1">
    <source>
        <dbReference type="ARBA" id="ARBA00022460"/>
    </source>
</evidence>
<keyword evidence="1" id="KW-0193">Cuticle</keyword>
<dbReference type="PANTHER" id="PTHR12236:SF79">
    <property type="entry name" value="CUTICULAR PROTEIN 50CB-RELATED"/>
    <property type="match status" value="1"/>
</dbReference>
<evidence type="ECO:0000256" key="2">
    <source>
        <dbReference type="SAM" id="MobiDB-lite"/>
    </source>
</evidence>
<evidence type="ECO:0000313" key="3">
    <source>
        <dbReference type="EMBL" id="CDW40677.1"/>
    </source>
</evidence>
<accession>A0A0K2US22</accession>
<dbReference type="GO" id="GO:0042302">
    <property type="term" value="F:structural constituent of cuticle"/>
    <property type="evidence" value="ECO:0007669"/>
    <property type="project" value="UniProtKB-KW"/>
</dbReference>
<proteinExistence type="predicted"/>
<dbReference type="PANTHER" id="PTHR12236">
    <property type="entry name" value="STRUCTURAL CONTITUENT OF CUTICLE"/>
    <property type="match status" value="1"/>
</dbReference>
<dbReference type="GO" id="GO:0005615">
    <property type="term" value="C:extracellular space"/>
    <property type="evidence" value="ECO:0007669"/>
    <property type="project" value="TreeGrafter"/>
</dbReference>
<dbReference type="InterPro" id="IPR051217">
    <property type="entry name" value="Insect_Cuticle_Struc_Prot"/>
</dbReference>
<organism evidence="3">
    <name type="scientific">Lepeophtheirus salmonis</name>
    <name type="common">Salmon louse</name>
    <name type="synonym">Caligus salmonis</name>
    <dbReference type="NCBI Taxonomy" id="72036"/>
    <lineage>
        <taxon>Eukaryota</taxon>
        <taxon>Metazoa</taxon>
        <taxon>Ecdysozoa</taxon>
        <taxon>Arthropoda</taxon>
        <taxon>Crustacea</taxon>
        <taxon>Multicrustacea</taxon>
        <taxon>Hexanauplia</taxon>
        <taxon>Copepoda</taxon>
        <taxon>Siphonostomatoida</taxon>
        <taxon>Caligidae</taxon>
        <taxon>Lepeophtheirus</taxon>
    </lineage>
</organism>
<dbReference type="EMBL" id="HACA01023316">
    <property type="protein sequence ID" value="CDW40677.1"/>
    <property type="molecule type" value="Transcribed_RNA"/>
</dbReference>
<sequence length="132" mass="14972">MTSMSMMNTVTPTFTQRPKPEMATKSKVSAGKYLNISIYDSYFLGQYKVQLPDCRTQIVDYYVDEYKQFHADVKYEGQICDDYSVKAHKKPAPYQPAPYKSAPAPYKPAPAPYQPAPYKPAPAPYRPAPYNA</sequence>
<dbReference type="OrthoDB" id="6379484at2759"/>
<protein>
    <submittedName>
        <fullName evidence="3">Uncharacterized protein</fullName>
    </submittedName>
</protein>